<dbReference type="EMBL" id="BAAAYX010000026">
    <property type="protein sequence ID" value="GAA3718306.1"/>
    <property type="molecule type" value="Genomic_DNA"/>
</dbReference>
<dbReference type="InterPro" id="IPR024344">
    <property type="entry name" value="MDMPI_metal-binding"/>
</dbReference>
<organism evidence="3 4">
    <name type="scientific">Microlunatus aurantiacus</name>
    <dbReference type="NCBI Taxonomy" id="446786"/>
    <lineage>
        <taxon>Bacteria</taxon>
        <taxon>Bacillati</taxon>
        <taxon>Actinomycetota</taxon>
        <taxon>Actinomycetes</taxon>
        <taxon>Propionibacteriales</taxon>
        <taxon>Propionibacteriaceae</taxon>
        <taxon>Microlunatus</taxon>
    </lineage>
</organism>
<accession>A0ABP7EEX4</accession>
<keyword evidence="4" id="KW-1185">Reference proteome</keyword>
<dbReference type="PANTHER" id="PTHR40758:SF1">
    <property type="entry name" value="CONSERVED PROTEIN"/>
    <property type="match status" value="1"/>
</dbReference>
<dbReference type="InterPro" id="IPR010872">
    <property type="entry name" value="MDMPI_C-term_domain"/>
</dbReference>
<dbReference type="PANTHER" id="PTHR40758">
    <property type="entry name" value="CONSERVED PROTEIN"/>
    <property type="match status" value="1"/>
</dbReference>
<dbReference type="NCBIfam" id="TIGR03083">
    <property type="entry name" value="maleylpyruvate isomerase family mycothiol-dependent enzyme"/>
    <property type="match status" value="1"/>
</dbReference>
<sequence length="266" mass="28788">MPRRLDYSRYLTHLAEDSARFAEVLSRTPYETAVPTCPGWDAADLLFHLAEVQAFWARIVARRLTTGDQVDELETVRPGDAELAALFADRTAALQEALRDTPAETPVWTWASEQTAGFCARRQAHEALIHRLDAELTAGERSALDPTLAADGVDEVLGVMYGEPPAWGAFTADHDHVVRFDATDTGDTWSVTVARFVGLEPGGGAAHETDCLDWVADDVPPTASVSATAADLDCWLWRRPPVGELTVSGSEATLDRLAAVMADGVS</sequence>
<dbReference type="Pfam" id="PF11716">
    <property type="entry name" value="MDMPI_N"/>
    <property type="match status" value="1"/>
</dbReference>
<comment type="caution">
    <text evidence="3">The sequence shown here is derived from an EMBL/GenBank/DDBJ whole genome shotgun (WGS) entry which is preliminary data.</text>
</comment>
<protein>
    <submittedName>
        <fullName evidence="3">Maleylpyruvate isomerase family mycothiol-dependent enzyme</fullName>
    </submittedName>
</protein>
<evidence type="ECO:0000259" key="1">
    <source>
        <dbReference type="Pfam" id="PF07398"/>
    </source>
</evidence>
<dbReference type="GO" id="GO:0016853">
    <property type="term" value="F:isomerase activity"/>
    <property type="evidence" value="ECO:0007669"/>
    <property type="project" value="UniProtKB-KW"/>
</dbReference>
<evidence type="ECO:0000259" key="2">
    <source>
        <dbReference type="Pfam" id="PF11716"/>
    </source>
</evidence>
<proteinExistence type="predicted"/>
<gene>
    <name evidence="3" type="ORF">GCM10022204_42850</name>
</gene>
<feature type="domain" description="Mycothiol-dependent maleylpyruvate isomerase metal-binding" evidence="2">
    <location>
        <begin position="12"/>
        <end position="134"/>
    </location>
</feature>
<evidence type="ECO:0000313" key="4">
    <source>
        <dbReference type="Proteomes" id="UP001500051"/>
    </source>
</evidence>
<dbReference type="RefSeq" id="WP_344814507.1">
    <property type="nucleotide sequence ID" value="NZ_BAAAYX010000026.1"/>
</dbReference>
<keyword evidence="3" id="KW-0413">Isomerase</keyword>
<dbReference type="Gene3D" id="1.20.120.450">
    <property type="entry name" value="dinb family like domain"/>
    <property type="match status" value="1"/>
</dbReference>
<dbReference type="SUPFAM" id="SSF109854">
    <property type="entry name" value="DinB/YfiT-like putative metalloenzymes"/>
    <property type="match status" value="1"/>
</dbReference>
<evidence type="ECO:0000313" key="3">
    <source>
        <dbReference type="EMBL" id="GAA3718306.1"/>
    </source>
</evidence>
<dbReference type="InterPro" id="IPR017517">
    <property type="entry name" value="Maleyloyr_isom"/>
</dbReference>
<name>A0ABP7EEX4_9ACTN</name>
<reference evidence="4" key="1">
    <citation type="journal article" date="2019" name="Int. J. Syst. Evol. Microbiol.">
        <title>The Global Catalogue of Microorganisms (GCM) 10K type strain sequencing project: providing services to taxonomists for standard genome sequencing and annotation.</title>
        <authorList>
            <consortium name="The Broad Institute Genomics Platform"/>
            <consortium name="The Broad Institute Genome Sequencing Center for Infectious Disease"/>
            <person name="Wu L."/>
            <person name="Ma J."/>
        </authorList>
    </citation>
    <scope>NUCLEOTIDE SEQUENCE [LARGE SCALE GENOMIC DNA]</scope>
    <source>
        <strain evidence="4">JCM 16548</strain>
    </source>
</reference>
<dbReference type="Proteomes" id="UP001500051">
    <property type="component" value="Unassembled WGS sequence"/>
</dbReference>
<dbReference type="Pfam" id="PF07398">
    <property type="entry name" value="MDMPI_C"/>
    <property type="match status" value="1"/>
</dbReference>
<dbReference type="InterPro" id="IPR034660">
    <property type="entry name" value="DinB/YfiT-like"/>
</dbReference>
<feature type="domain" description="MDMPI C-terminal" evidence="1">
    <location>
        <begin position="148"/>
        <end position="256"/>
    </location>
</feature>